<feature type="transmembrane region" description="Helical" evidence="6">
    <location>
        <begin position="135"/>
        <end position="153"/>
    </location>
</feature>
<name>A0A2S2PNW6_SCHGA</name>
<evidence type="ECO:0000259" key="7">
    <source>
        <dbReference type="PROSITE" id="PS50850"/>
    </source>
</evidence>
<evidence type="ECO:0000256" key="2">
    <source>
        <dbReference type="ARBA" id="ARBA00022448"/>
    </source>
</evidence>
<feature type="transmembrane region" description="Helical" evidence="6">
    <location>
        <begin position="519"/>
        <end position="537"/>
    </location>
</feature>
<keyword evidence="2" id="KW-0813">Transport</keyword>
<keyword evidence="4 6" id="KW-1133">Transmembrane helix</keyword>
<dbReference type="SUPFAM" id="SSF103473">
    <property type="entry name" value="MFS general substrate transporter"/>
    <property type="match status" value="1"/>
</dbReference>
<feature type="transmembrane region" description="Helical" evidence="6">
    <location>
        <begin position="106"/>
        <end position="126"/>
    </location>
</feature>
<evidence type="ECO:0000256" key="1">
    <source>
        <dbReference type="ARBA" id="ARBA00004141"/>
    </source>
</evidence>
<dbReference type="PANTHER" id="PTHR23511:SF36">
    <property type="entry name" value="EG:BACR7A4.13 PROTEIN-RELATED"/>
    <property type="match status" value="1"/>
</dbReference>
<feature type="transmembrane region" description="Helical" evidence="6">
    <location>
        <begin position="236"/>
        <end position="253"/>
    </location>
</feature>
<evidence type="ECO:0000256" key="4">
    <source>
        <dbReference type="ARBA" id="ARBA00022989"/>
    </source>
</evidence>
<reference evidence="8" key="1">
    <citation type="submission" date="2018-04" db="EMBL/GenBank/DDBJ databases">
        <title>Transcriptome of Schizaphis graminum biotype I.</title>
        <authorList>
            <person name="Scully E.D."/>
            <person name="Geib S.M."/>
            <person name="Palmer N.A."/>
            <person name="Koch K."/>
            <person name="Bradshaw J."/>
            <person name="Heng-Moss T."/>
            <person name="Sarath G."/>
        </authorList>
    </citation>
    <scope>NUCLEOTIDE SEQUENCE</scope>
</reference>
<gene>
    <name evidence="8" type="primary">Sv2b_2</name>
    <name evidence="8" type="ORF">g.64172</name>
</gene>
<keyword evidence="5 6" id="KW-0472">Membrane</keyword>
<dbReference type="InterPro" id="IPR020846">
    <property type="entry name" value="MFS_dom"/>
</dbReference>
<dbReference type="EMBL" id="GGMR01018445">
    <property type="protein sequence ID" value="MBY31064.1"/>
    <property type="molecule type" value="Transcribed_RNA"/>
</dbReference>
<dbReference type="PROSITE" id="PS50850">
    <property type="entry name" value="MFS"/>
    <property type="match status" value="1"/>
</dbReference>
<sequence length="550" mass="62120">MSYENKPGTTQIMILQLENDIKDSNEFCEDDKKICEKGTKDDIDKIEPTPADFETAISHTGYGIYNKRMLVLYIPLTLTSLFCTTSPSFILPAVRCYFDLSPLEEGSLFGAVYVGMVSSAFVWGFLIDTLGRQKLLFYGILLSGIMEFLSGLVQRFWVLVVLKFFCGVATCGPYSLAFTFLSEFYDKEHRDKIVLYAGGFSSFAFVLQPFVAYFLIPLDINYQYFNGYLIIDNWRVFLMTCSVMVFLAAFLVYTMDESPKFLMAVGRHKEALNVFRKIYSQNTGNPPESYPISVLRSELPEEQSLKSMPSITVSKFIRKGWIQIKPFFLQPYLTPSSLTFLLLFMTMLTLNTFRLRLPNMYSRIIAAKSDHSFSVCESRTSTNVTYTADCRGTLALVDPEIYIKSMIVGSAVFSMFWVAIYITKYIDKNYLYIIFSVLGGLGISIFPWTNGIVTLTLSAIYVAIMNINTTLVISIMASAVPTTLRGMAVNMVIMFGRIGVVFGNLIIPVLDKISCELPFMTLAMFNFSGLVVILILMRLKKGKQKTLSTP</sequence>
<feature type="transmembrane region" description="Helical" evidence="6">
    <location>
        <begin position="487"/>
        <end position="507"/>
    </location>
</feature>
<dbReference type="Gene3D" id="1.20.1250.20">
    <property type="entry name" value="MFS general substrate transporter like domains"/>
    <property type="match status" value="1"/>
</dbReference>
<dbReference type="AlphaFoldDB" id="A0A2S2PNW6"/>
<dbReference type="InterPro" id="IPR036259">
    <property type="entry name" value="MFS_trans_sf"/>
</dbReference>
<keyword evidence="3 6" id="KW-0812">Transmembrane</keyword>
<dbReference type="GO" id="GO:0016020">
    <property type="term" value="C:membrane"/>
    <property type="evidence" value="ECO:0007669"/>
    <property type="project" value="UniProtKB-SubCell"/>
</dbReference>
<protein>
    <submittedName>
        <fullName evidence="8">Synaptic vesicle glycoprotein 2B</fullName>
    </submittedName>
</protein>
<feature type="transmembrane region" description="Helical" evidence="6">
    <location>
        <begin position="159"/>
        <end position="181"/>
    </location>
</feature>
<feature type="transmembrane region" description="Helical" evidence="6">
    <location>
        <begin position="327"/>
        <end position="350"/>
    </location>
</feature>
<organism evidence="8">
    <name type="scientific">Schizaphis graminum</name>
    <name type="common">Green bug aphid</name>
    <dbReference type="NCBI Taxonomy" id="13262"/>
    <lineage>
        <taxon>Eukaryota</taxon>
        <taxon>Metazoa</taxon>
        <taxon>Ecdysozoa</taxon>
        <taxon>Arthropoda</taxon>
        <taxon>Hexapoda</taxon>
        <taxon>Insecta</taxon>
        <taxon>Pterygota</taxon>
        <taxon>Neoptera</taxon>
        <taxon>Paraneoptera</taxon>
        <taxon>Hemiptera</taxon>
        <taxon>Sternorrhyncha</taxon>
        <taxon>Aphidomorpha</taxon>
        <taxon>Aphidoidea</taxon>
        <taxon>Aphididae</taxon>
        <taxon>Aphidini</taxon>
        <taxon>Schizaphis</taxon>
    </lineage>
</organism>
<accession>A0A2S2PNW6</accession>
<feature type="transmembrane region" description="Helical" evidence="6">
    <location>
        <begin position="401"/>
        <end position="423"/>
    </location>
</feature>
<dbReference type="GO" id="GO:0022857">
    <property type="term" value="F:transmembrane transporter activity"/>
    <property type="evidence" value="ECO:0007669"/>
    <property type="project" value="InterPro"/>
</dbReference>
<feature type="domain" description="Major facilitator superfamily (MFS) profile" evidence="7">
    <location>
        <begin position="68"/>
        <end position="541"/>
    </location>
</feature>
<evidence type="ECO:0000256" key="5">
    <source>
        <dbReference type="ARBA" id="ARBA00023136"/>
    </source>
</evidence>
<feature type="transmembrane region" description="Helical" evidence="6">
    <location>
        <begin position="460"/>
        <end position="480"/>
    </location>
</feature>
<feature type="transmembrane region" description="Helical" evidence="6">
    <location>
        <begin position="70"/>
        <end position="94"/>
    </location>
</feature>
<feature type="transmembrane region" description="Helical" evidence="6">
    <location>
        <begin position="430"/>
        <end position="448"/>
    </location>
</feature>
<dbReference type="Pfam" id="PF07690">
    <property type="entry name" value="MFS_1"/>
    <property type="match status" value="1"/>
</dbReference>
<evidence type="ECO:0000256" key="3">
    <source>
        <dbReference type="ARBA" id="ARBA00022692"/>
    </source>
</evidence>
<evidence type="ECO:0000313" key="8">
    <source>
        <dbReference type="EMBL" id="MBY31064.1"/>
    </source>
</evidence>
<comment type="subcellular location">
    <subcellularLocation>
        <location evidence="1">Membrane</location>
        <topology evidence="1">Multi-pass membrane protein</topology>
    </subcellularLocation>
</comment>
<dbReference type="PANTHER" id="PTHR23511">
    <property type="entry name" value="SYNAPTIC VESICLE GLYCOPROTEIN 2"/>
    <property type="match status" value="1"/>
</dbReference>
<proteinExistence type="predicted"/>
<evidence type="ECO:0000256" key="6">
    <source>
        <dbReference type="SAM" id="Phobius"/>
    </source>
</evidence>
<dbReference type="InterPro" id="IPR011701">
    <property type="entry name" value="MFS"/>
</dbReference>
<feature type="transmembrane region" description="Helical" evidence="6">
    <location>
        <begin position="193"/>
        <end position="216"/>
    </location>
</feature>